<evidence type="ECO:0000256" key="2">
    <source>
        <dbReference type="HAMAP-Rule" id="MF_00758"/>
    </source>
</evidence>
<dbReference type="PANTHER" id="PTHR30327:SF1">
    <property type="entry name" value="UPF0301 PROTEIN YQGE"/>
    <property type="match status" value="1"/>
</dbReference>
<dbReference type="Pfam" id="PF02622">
    <property type="entry name" value="DUF179"/>
    <property type="match status" value="1"/>
</dbReference>
<dbReference type="NCBIfam" id="NF001266">
    <property type="entry name" value="PRK00228.1-1"/>
    <property type="match status" value="1"/>
</dbReference>
<dbReference type="GO" id="GO:0005829">
    <property type="term" value="C:cytosol"/>
    <property type="evidence" value="ECO:0007669"/>
    <property type="project" value="TreeGrafter"/>
</dbReference>
<gene>
    <name evidence="3" type="ORF">V3330_05485</name>
</gene>
<organism evidence="3 4">
    <name type="scientific">Elongatibacter sediminis</name>
    <dbReference type="NCBI Taxonomy" id="3119006"/>
    <lineage>
        <taxon>Bacteria</taxon>
        <taxon>Pseudomonadati</taxon>
        <taxon>Pseudomonadota</taxon>
        <taxon>Gammaproteobacteria</taxon>
        <taxon>Chromatiales</taxon>
        <taxon>Wenzhouxiangellaceae</taxon>
        <taxon>Elongatibacter</taxon>
    </lineage>
</organism>
<accession>A0AAW9R7K5</accession>
<evidence type="ECO:0000313" key="4">
    <source>
        <dbReference type="Proteomes" id="UP001359886"/>
    </source>
</evidence>
<dbReference type="RefSeq" id="WP_354694389.1">
    <property type="nucleotide sequence ID" value="NZ_JAZHOG010000003.1"/>
</dbReference>
<protein>
    <recommendedName>
        <fullName evidence="2">UPF0301 protein V3330_05485</fullName>
    </recommendedName>
</protein>
<comment type="caution">
    <text evidence="3">The sequence shown here is derived from an EMBL/GenBank/DDBJ whole genome shotgun (WGS) entry which is preliminary data.</text>
</comment>
<reference evidence="3 4" key="1">
    <citation type="submission" date="2024-02" db="EMBL/GenBank/DDBJ databases">
        <title>A novel Wenzhouxiangellaceae bacterium, isolated from coastal sediments.</title>
        <authorList>
            <person name="Du Z.-J."/>
            <person name="Ye Y.-Q."/>
            <person name="Zhang X.-Y."/>
        </authorList>
    </citation>
    <scope>NUCLEOTIDE SEQUENCE [LARGE SCALE GENOMIC DNA]</scope>
    <source>
        <strain evidence="3 4">CH-27</strain>
    </source>
</reference>
<dbReference type="InterPro" id="IPR003774">
    <property type="entry name" value="AlgH-like"/>
</dbReference>
<dbReference type="AlphaFoldDB" id="A0AAW9R7K5"/>
<evidence type="ECO:0000313" key="3">
    <source>
        <dbReference type="EMBL" id="MEJ8567070.1"/>
    </source>
</evidence>
<proteinExistence type="inferred from homology"/>
<comment type="similarity">
    <text evidence="1 2">Belongs to the UPF0301 (AlgH) family.</text>
</comment>
<dbReference type="Gene3D" id="3.40.1740.10">
    <property type="entry name" value="VC0467-like"/>
    <property type="match status" value="1"/>
</dbReference>
<dbReference type="Proteomes" id="UP001359886">
    <property type="component" value="Unassembled WGS sequence"/>
</dbReference>
<evidence type="ECO:0000256" key="1">
    <source>
        <dbReference type="ARBA" id="ARBA00009600"/>
    </source>
</evidence>
<dbReference type="EMBL" id="JAZHOG010000003">
    <property type="protein sequence ID" value="MEJ8567070.1"/>
    <property type="molecule type" value="Genomic_DNA"/>
</dbReference>
<sequence>MADDTETVRSGYLDRQMLIAMPGLVDGNFAGSVTLLCQHNEEGAIGITINRLSDFSLGEILAQLHIECDDDDIRNLPVLEGGPVAPDRGFVLHTPQEGFESSMQVSSDIMVTTSRDVLAAIASGDGPGKFVVALGYAGWGGGQLEGELRENAWLSVEADSELIFDMPLPSRFEGALGRLGIHVDRLHHEGGHA</sequence>
<dbReference type="SUPFAM" id="SSF143456">
    <property type="entry name" value="VC0467-like"/>
    <property type="match status" value="1"/>
</dbReference>
<name>A0AAW9R7K5_9GAMM</name>
<dbReference type="HAMAP" id="MF_00758">
    <property type="entry name" value="UPF0301"/>
    <property type="match status" value="1"/>
</dbReference>
<keyword evidence="4" id="KW-1185">Reference proteome</keyword>
<dbReference type="PANTHER" id="PTHR30327">
    <property type="entry name" value="UNCHARACTERIZED PROTEIN YQGE"/>
    <property type="match status" value="1"/>
</dbReference>